<dbReference type="InterPro" id="IPR017853">
    <property type="entry name" value="GH"/>
</dbReference>
<dbReference type="GeneID" id="37032148"/>
<evidence type="ECO:0000313" key="7">
    <source>
        <dbReference type="EMBL" id="PWN45968.1"/>
    </source>
</evidence>
<evidence type="ECO:0000259" key="6">
    <source>
        <dbReference type="Pfam" id="PF00150"/>
    </source>
</evidence>
<dbReference type="STRING" id="1522189.A0A316WA85"/>
<feature type="domain" description="Glycoside hydrolase family 5" evidence="6">
    <location>
        <begin position="115"/>
        <end position="313"/>
    </location>
</feature>
<dbReference type="PANTHER" id="PTHR31297">
    <property type="entry name" value="GLUCAN ENDO-1,6-BETA-GLUCOSIDASE B"/>
    <property type="match status" value="1"/>
</dbReference>
<evidence type="ECO:0000256" key="2">
    <source>
        <dbReference type="ARBA" id="ARBA00022801"/>
    </source>
</evidence>
<dbReference type="InterPro" id="IPR050386">
    <property type="entry name" value="Glycosyl_hydrolase_5"/>
</dbReference>
<accession>A0A316WA85</accession>
<dbReference type="Gene3D" id="3.20.20.80">
    <property type="entry name" value="Glycosidases"/>
    <property type="match status" value="1"/>
</dbReference>
<sequence length="452" mass="50971">MFCLKKMLALISLALTIVNLAVAAPAREPLFIRTENPGSLNFTAQDFKRDILIDLQPRQNPSWNYGTQKVRGVNLGGWLVAEPWITPSLFDNTGDGRVVDEWTFGQYVGDAESRLQQHWATWITEDDLRQIKAAGLNHVRIQIGYWAFEKGSGDQYVKSNQLSYLDKGVTWARNQGLKVQIDLHGVPGSQNGFDNSGRRGNADWFFNQGFADRAKNVLQTLAQRYVNDRDTVTQIQLLNEPLTTNGDGRLDFTRSFYNDAYYAVRYARGSQPTDYSISIHDGFQPLSAWQGQFQPPQYEQVVLDTHIYTMFDVGKIAQTQEERLRGLCQNRALIGQSQPNLWTIVGEWTAAFTDCAKYLNGRGIGARYDGSFPGSTRRGACDASKSGNGNGFSSQYKANLKRMFDTQRSVYETGSGWIMWTWKAAAADWSYKRLLELGVITYNLNDAGDVFC</sequence>
<reference evidence="7 8" key="1">
    <citation type="journal article" date="2018" name="Mol. Biol. Evol.">
        <title>Broad Genomic Sampling Reveals a Smut Pathogenic Ancestry of the Fungal Clade Ustilaginomycotina.</title>
        <authorList>
            <person name="Kijpornyongpan T."/>
            <person name="Mondo S.J."/>
            <person name="Barry K."/>
            <person name="Sandor L."/>
            <person name="Lee J."/>
            <person name="Lipzen A."/>
            <person name="Pangilinan J."/>
            <person name="LaButti K."/>
            <person name="Hainaut M."/>
            <person name="Henrissat B."/>
            <person name="Grigoriev I.V."/>
            <person name="Spatafora J.W."/>
            <person name="Aime M.C."/>
        </authorList>
    </citation>
    <scope>NUCLEOTIDE SEQUENCE [LARGE SCALE GENOMIC DNA]</scope>
    <source>
        <strain evidence="7 8">MCA 4658</strain>
    </source>
</reference>
<name>A0A316WA85_9BASI</name>
<keyword evidence="5" id="KW-0732">Signal</keyword>
<dbReference type="FunCoup" id="A0A316WA85">
    <property type="interactions" value="23"/>
</dbReference>
<gene>
    <name evidence="7" type="ORF">IE81DRAFT_132430</name>
</gene>
<dbReference type="GO" id="GO:0008422">
    <property type="term" value="F:beta-glucosidase activity"/>
    <property type="evidence" value="ECO:0007669"/>
    <property type="project" value="TreeGrafter"/>
</dbReference>
<dbReference type="SUPFAM" id="SSF51445">
    <property type="entry name" value="(Trans)glycosidases"/>
    <property type="match status" value="1"/>
</dbReference>
<dbReference type="GO" id="GO:0009986">
    <property type="term" value="C:cell surface"/>
    <property type="evidence" value="ECO:0007669"/>
    <property type="project" value="TreeGrafter"/>
</dbReference>
<evidence type="ECO:0000256" key="1">
    <source>
        <dbReference type="ARBA" id="ARBA00005641"/>
    </source>
</evidence>
<dbReference type="AlphaFoldDB" id="A0A316WA85"/>
<feature type="signal peptide" evidence="5">
    <location>
        <begin position="1"/>
        <end position="23"/>
    </location>
</feature>
<organism evidence="7 8">
    <name type="scientific">Ceraceosorus guamensis</name>
    <dbReference type="NCBI Taxonomy" id="1522189"/>
    <lineage>
        <taxon>Eukaryota</taxon>
        <taxon>Fungi</taxon>
        <taxon>Dikarya</taxon>
        <taxon>Basidiomycota</taxon>
        <taxon>Ustilaginomycotina</taxon>
        <taxon>Exobasidiomycetes</taxon>
        <taxon>Ceraceosorales</taxon>
        <taxon>Ceraceosoraceae</taxon>
        <taxon>Ceraceosorus</taxon>
    </lineage>
</organism>
<evidence type="ECO:0000256" key="3">
    <source>
        <dbReference type="ARBA" id="ARBA00023295"/>
    </source>
</evidence>
<dbReference type="GO" id="GO:0005576">
    <property type="term" value="C:extracellular region"/>
    <property type="evidence" value="ECO:0007669"/>
    <property type="project" value="TreeGrafter"/>
</dbReference>
<keyword evidence="2 4" id="KW-0378">Hydrolase</keyword>
<dbReference type="EMBL" id="KZ819353">
    <property type="protein sequence ID" value="PWN45968.1"/>
    <property type="molecule type" value="Genomic_DNA"/>
</dbReference>
<comment type="similarity">
    <text evidence="1 4">Belongs to the glycosyl hydrolase 5 (cellulase A) family.</text>
</comment>
<dbReference type="Proteomes" id="UP000245783">
    <property type="component" value="Unassembled WGS sequence"/>
</dbReference>
<evidence type="ECO:0000256" key="5">
    <source>
        <dbReference type="SAM" id="SignalP"/>
    </source>
</evidence>
<evidence type="ECO:0000256" key="4">
    <source>
        <dbReference type="RuleBase" id="RU361153"/>
    </source>
</evidence>
<dbReference type="InParanoid" id="A0A316WA85"/>
<feature type="chain" id="PRO_5016431282" evidence="5">
    <location>
        <begin position="24"/>
        <end position="452"/>
    </location>
</feature>
<proteinExistence type="inferred from homology"/>
<dbReference type="PANTHER" id="PTHR31297:SF42">
    <property type="entry name" value="GLYCOSIDE HYDROLASE FAMILY 5 DOMAIN-CONTAINING PROTEIN"/>
    <property type="match status" value="1"/>
</dbReference>
<dbReference type="Pfam" id="PF00150">
    <property type="entry name" value="Cellulase"/>
    <property type="match status" value="1"/>
</dbReference>
<keyword evidence="8" id="KW-1185">Reference proteome</keyword>
<dbReference type="OrthoDB" id="62120at2759"/>
<evidence type="ECO:0000313" key="8">
    <source>
        <dbReference type="Proteomes" id="UP000245783"/>
    </source>
</evidence>
<dbReference type="InterPro" id="IPR001547">
    <property type="entry name" value="Glyco_hydro_5"/>
</dbReference>
<dbReference type="GO" id="GO:0009251">
    <property type="term" value="P:glucan catabolic process"/>
    <property type="evidence" value="ECO:0007669"/>
    <property type="project" value="TreeGrafter"/>
</dbReference>
<keyword evidence="3 4" id="KW-0326">Glycosidase</keyword>
<dbReference type="RefSeq" id="XP_025373128.1">
    <property type="nucleotide sequence ID" value="XM_025510278.1"/>
</dbReference>
<protein>
    <submittedName>
        <fullName evidence="7">Putative EXG1-exo-beta-1,3-glucanase, major isoform</fullName>
    </submittedName>
</protein>